<dbReference type="Pfam" id="PF02630">
    <property type="entry name" value="SCO1-SenC"/>
    <property type="match status" value="1"/>
</dbReference>
<keyword evidence="2 3" id="KW-0186">Copper</keyword>
<dbReference type="InterPro" id="IPR013766">
    <property type="entry name" value="Thioredoxin_domain"/>
</dbReference>
<sequence>MNVRKLLFAALLALCGLLGGILIGNRYFASEPPPKITGILLPQPLELPAFTLTDQDGQPFGPERLRGRWSLLYFGYTYCPDVCPTALTDLAAVQAALAEKGQDGDMAYWLVTIDPQRDTPARLREYVRFFSPRFAGATGSEAELRKLMAQFGVIAMRAPGSSDGAYTVDHSSTLTLIDPDGRLHAVFTAPHSPDTVLPDLLALKARYAAAH</sequence>
<protein>
    <submittedName>
        <fullName evidence="6">Protein SCO1/2</fullName>
    </submittedName>
</protein>
<name>A0A4R2L3P6_9GAMM</name>
<dbReference type="PANTHER" id="PTHR12151:SF25">
    <property type="entry name" value="LINALOOL DEHYDRATASE_ISOMERASE DOMAIN-CONTAINING PROTEIN"/>
    <property type="match status" value="1"/>
</dbReference>
<reference evidence="6 7" key="1">
    <citation type="submission" date="2019-03" db="EMBL/GenBank/DDBJ databases">
        <title>Genomic Encyclopedia of Type Strains, Phase IV (KMG-IV): sequencing the most valuable type-strain genomes for metagenomic binning, comparative biology and taxonomic classification.</title>
        <authorList>
            <person name="Goeker M."/>
        </authorList>
    </citation>
    <scope>NUCLEOTIDE SEQUENCE [LARGE SCALE GENOMIC DNA]</scope>
    <source>
        <strain evidence="6 7">DSM 25287</strain>
    </source>
</reference>
<comment type="similarity">
    <text evidence="1">Belongs to the SCO1/2 family.</text>
</comment>
<dbReference type="EMBL" id="SLWY01000010">
    <property type="protein sequence ID" value="TCO81013.1"/>
    <property type="molecule type" value="Genomic_DNA"/>
</dbReference>
<feature type="binding site" evidence="3">
    <location>
        <position position="83"/>
    </location>
    <ligand>
        <name>Cu cation</name>
        <dbReference type="ChEBI" id="CHEBI:23378"/>
    </ligand>
</feature>
<evidence type="ECO:0000259" key="5">
    <source>
        <dbReference type="PROSITE" id="PS51352"/>
    </source>
</evidence>
<dbReference type="SUPFAM" id="SSF52833">
    <property type="entry name" value="Thioredoxin-like"/>
    <property type="match status" value="1"/>
</dbReference>
<accession>A0A4R2L3P6</accession>
<keyword evidence="3" id="KW-0479">Metal-binding</keyword>
<dbReference type="GO" id="GO:0046872">
    <property type="term" value="F:metal ion binding"/>
    <property type="evidence" value="ECO:0007669"/>
    <property type="project" value="UniProtKB-KW"/>
</dbReference>
<comment type="caution">
    <text evidence="6">The sequence shown here is derived from an EMBL/GenBank/DDBJ whole genome shotgun (WGS) entry which is preliminary data.</text>
</comment>
<keyword evidence="7" id="KW-1185">Reference proteome</keyword>
<dbReference type="InterPro" id="IPR036249">
    <property type="entry name" value="Thioredoxin-like_sf"/>
</dbReference>
<dbReference type="PROSITE" id="PS51352">
    <property type="entry name" value="THIOREDOXIN_2"/>
    <property type="match status" value="1"/>
</dbReference>
<feature type="binding site" evidence="3">
    <location>
        <position position="79"/>
    </location>
    <ligand>
        <name>Cu cation</name>
        <dbReference type="ChEBI" id="CHEBI:23378"/>
    </ligand>
</feature>
<dbReference type="InterPro" id="IPR003782">
    <property type="entry name" value="SCO1/SenC"/>
</dbReference>
<evidence type="ECO:0000256" key="3">
    <source>
        <dbReference type="PIRSR" id="PIRSR603782-1"/>
    </source>
</evidence>
<feature type="domain" description="Thioredoxin" evidence="5">
    <location>
        <begin position="41"/>
        <end position="205"/>
    </location>
</feature>
<organism evidence="6 7">
    <name type="scientific">Plasticicumulans lactativorans</name>
    <dbReference type="NCBI Taxonomy" id="1133106"/>
    <lineage>
        <taxon>Bacteria</taxon>
        <taxon>Pseudomonadati</taxon>
        <taxon>Pseudomonadota</taxon>
        <taxon>Gammaproteobacteria</taxon>
        <taxon>Candidatus Competibacteraceae</taxon>
        <taxon>Plasticicumulans</taxon>
    </lineage>
</organism>
<evidence type="ECO:0000256" key="1">
    <source>
        <dbReference type="ARBA" id="ARBA00010996"/>
    </source>
</evidence>
<dbReference type="CDD" id="cd02968">
    <property type="entry name" value="SCO"/>
    <property type="match status" value="1"/>
</dbReference>
<dbReference type="Gene3D" id="3.40.30.10">
    <property type="entry name" value="Glutaredoxin"/>
    <property type="match status" value="1"/>
</dbReference>
<feature type="binding site" evidence="3">
    <location>
        <position position="170"/>
    </location>
    <ligand>
        <name>Cu cation</name>
        <dbReference type="ChEBI" id="CHEBI:23378"/>
    </ligand>
</feature>
<dbReference type="Proteomes" id="UP000295765">
    <property type="component" value="Unassembled WGS sequence"/>
</dbReference>
<evidence type="ECO:0000313" key="7">
    <source>
        <dbReference type="Proteomes" id="UP000295765"/>
    </source>
</evidence>
<evidence type="ECO:0000256" key="4">
    <source>
        <dbReference type="PIRSR" id="PIRSR603782-2"/>
    </source>
</evidence>
<keyword evidence="4" id="KW-1015">Disulfide bond</keyword>
<dbReference type="OrthoDB" id="9790194at2"/>
<dbReference type="RefSeq" id="WP_132542171.1">
    <property type="nucleotide sequence ID" value="NZ_SLWY01000010.1"/>
</dbReference>
<dbReference type="FunFam" id="3.40.30.10:FF:000013">
    <property type="entry name" value="Blast:Protein SCO1 homolog, mitochondrial"/>
    <property type="match status" value="1"/>
</dbReference>
<gene>
    <name evidence="6" type="ORF">EV699_11038</name>
</gene>
<proteinExistence type="inferred from homology"/>
<feature type="disulfide bond" description="Redox-active" evidence="4">
    <location>
        <begin position="79"/>
        <end position="83"/>
    </location>
</feature>
<dbReference type="AlphaFoldDB" id="A0A4R2L3P6"/>
<dbReference type="PANTHER" id="PTHR12151">
    <property type="entry name" value="ELECTRON TRANSPORT PROTIN SCO1/SENC FAMILY MEMBER"/>
    <property type="match status" value="1"/>
</dbReference>
<evidence type="ECO:0000313" key="6">
    <source>
        <dbReference type="EMBL" id="TCO81013.1"/>
    </source>
</evidence>
<evidence type="ECO:0000256" key="2">
    <source>
        <dbReference type="ARBA" id="ARBA00023008"/>
    </source>
</evidence>